<comment type="caution">
    <text evidence="2">The sequence shown here is derived from an EMBL/GenBank/DDBJ whole genome shotgun (WGS) entry which is preliminary data.</text>
</comment>
<gene>
    <name evidence="2" type="ORF">G2W53_037226</name>
</gene>
<proteinExistence type="predicted"/>
<evidence type="ECO:0000313" key="3">
    <source>
        <dbReference type="Proteomes" id="UP000634136"/>
    </source>
</evidence>
<name>A0A834W6T9_9FABA</name>
<reference evidence="2" key="1">
    <citation type="submission" date="2020-09" db="EMBL/GenBank/DDBJ databases">
        <title>Genome-Enabled Discovery of Anthraquinone Biosynthesis in Senna tora.</title>
        <authorList>
            <person name="Kang S.-H."/>
            <person name="Pandey R.P."/>
            <person name="Lee C.-M."/>
            <person name="Sim J.-S."/>
            <person name="Jeong J.-T."/>
            <person name="Choi B.-S."/>
            <person name="Jung M."/>
            <person name="Ginzburg D."/>
            <person name="Zhao K."/>
            <person name="Won S.Y."/>
            <person name="Oh T.-J."/>
            <person name="Yu Y."/>
            <person name="Kim N.-H."/>
            <person name="Lee O.R."/>
            <person name="Lee T.-H."/>
            <person name="Bashyal P."/>
            <person name="Kim T.-S."/>
            <person name="Lee W.-H."/>
            <person name="Kawkins C."/>
            <person name="Kim C.-K."/>
            <person name="Kim J.S."/>
            <person name="Ahn B.O."/>
            <person name="Rhee S.Y."/>
            <person name="Sohng J.K."/>
        </authorList>
    </citation>
    <scope>NUCLEOTIDE SEQUENCE</scope>
    <source>
        <tissue evidence="2">Leaf</tissue>
    </source>
</reference>
<keyword evidence="3" id="KW-1185">Reference proteome</keyword>
<evidence type="ECO:0000313" key="2">
    <source>
        <dbReference type="EMBL" id="KAF7810483.1"/>
    </source>
</evidence>
<dbReference type="AlphaFoldDB" id="A0A834W6T9"/>
<accession>A0A834W6T9</accession>
<protein>
    <submittedName>
        <fullName evidence="2">Uncharacterized protein</fullName>
    </submittedName>
</protein>
<dbReference type="Proteomes" id="UP000634136">
    <property type="component" value="Unassembled WGS sequence"/>
</dbReference>
<organism evidence="2 3">
    <name type="scientific">Senna tora</name>
    <dbReference type="NCBI Taxonomy" id="362788"/>
    <lineage>
        <taxon>Eukaryota</taxon>
        <taxon>Viridiplantae</taxon>
        <taxon>Streptophyta</taxon>
        <taxon>Embryophyta</taxon>
        <taxon>Tracheophyta</taxon>
        <taxon>Spermatophyta</taxon>
        <taxon>Magnoliopsida</taxon>
        <taxon>eudicotyledons</taxon>
        <taxon>Gunneridae</taxon>
        <taxon>Pentapetalae</taxon>
        <taxon>rosids</taxon>
        <taxon>fabids</taxon>
        <taxon>Fabales</taxon>
        <taxon>Fabaceae</taxon>
        <taxon>Caesalpinioideae</taxon>
        <taxon>Cassia clade</taxon>
        <taxon>Senna</taxon>
    </lineage>
</organism>
<sequence>MAVWNRRCTAAVNDSVERTACLLEATLRFSQNEEDNRAKNEPQNKSLKLKNLPRLKCNHG</sequence>
<dbReference type="EMBL" id="JAAIUW010000011">
    <property type="protein sequence ID" value="KAF7810483.1"/>
    <property type="molecule type" value="Genomic_DNA"/>
</dbReference>
<feature type="region of interest" description="Disordered" evidence="1">
    <location>
        <begin position="32"/>
        <end position="52"/>
    </location>
</feature>
<evidence type="ECO:0000256" key="1">
    <source>
        <dbReference type="SAM" id="MobiDB-lite"/>
    </source>
</evidence>